<gene>
    <name evidence="1" type="ORF">GCM10009741_42560</name>
</gene>
<name>A0ABP4M2V4_9ACTN</name>
<evidence type="ECO:0000313" key="2">
    <source>
        <dbReference type="Proteomes" id="UP001500363"/>
    </source>
</evidence>
<accession>A0ABP4M2V4</accession>
<comment type="caution">
    <text evidence="1">The sequence shown here is derived from an EMBL/GenBank/DDBJ whole genome shotgun (WGS) entry which is preliminary data.</text>
</comment>
<reference evidence="2" key="1">
    <citation type="journal article" date="2019" name="Int. J. Syst. Evol. Microbiol.">
        <title>The Global Catalogue of Microorganisms (GCM) 10K type strain sequencing project: providing services to taxonomists for standard genome sequencing and annotation.</title>
        <authorList>
            <consortium name="The Broad Institute Genomics Platform"/>
            <consortium name="The Broad Institute Genome Sequencing Center for Infectious Disease"/>
            <person name="Wu L."/>
            <person name="Ma J."/>
        </authorList>
    </citation>
    <scope>NUCLEOTIDE SEQUENCE [LARGE SCALE GENOMIC DNA]</scope>
    <source>
        <strain evidence="2">JCM 14303</strain>
    </source>
</reference>
<sequence length="81" mass="8307">MRQTAMRPDSVVCSEVAAAGKNYGDGPEMGRGVGCGFRGGRRVACGFCKVGRGVACGFCKVGRGVAQRPGGRNRAETGLVV</sequence>
<dbReference type="EMBL" id="BAAANC010000002">
    <property type="protein sequence ID" value="GAA1535531.1"/>
    <property type="molecule type" value="Genomic_DNA"/>
</dbReference>
<organism evidence="1 2">
    <name type="scientific">Kribbella lupini</name>
    <dbReference type="NCBI Taxonomy" id="291602"/>
    <lineage>
        <taxon>Bacteria</taxon>
        <taxon>Bacillati</taxon>
        <taxon>Actinomycetota</taxon>
        <taxon>Actinomycetes</taxon>
        <taxon>Propionibacteriales</taxon>
        <taxon>Kribbellaceae</taxon>
        <taxon>Kribbella</taxon>
    </lineage>
</organism>
<dbReference type="Proteomes" id="UP001500363">
    <property type="component" value="Unassembled WGS sequence"/>
</dbReference>
<keyword evidence="2" id="KW-1185">Reference proteome</keyword>
<proteinExistence type="predicted"/>
<evidence type="ECO:0000313" key="1">
    <source>
        <dbReference type="EMBL" id="GAA1535531.1"/>
    </source>
</evidence>
<protein>
    <submittedName>
        <fullName evidence="1">Uncharacterized protein</fullName>
    </submittedName>
</protein>